<dbReference type="PRINTS" id="PR00944">
    <property type="entry name" value="CUEXPORT"/>
</dbReference>
<evidence type="ECO:0000313" key="4">
    <source>
        <dbReference type="Proteomes" id="UP000294739"/>
    </source>
</evidence>
<dbReference type="InParanoid" id="A0A4R5DG65"/>
<sequence>MATSTFTVVGMTCGCCANKVRDEIARIDGVGTVDVDVESGAVGVTSAVPVPADQVKVAVETAGYQLV</sequence>
<reference evidence="3 4" key="1">
    <citation type="submission" date="2019-03" db="EMBL/GenBank/DDBJ databases">
        <title>Draft genome sequences of novel Actinobacteria.</title>
        <authorList>
            <person name="Sahin N."/>
            <person name="Ay H."/>
            <person name="Saygin H."/>
        </authorList>
    </citation>
    <scope>NUCLEOTIDE SEQUENCE [LARGE SCALE GENOMIC DNA]</scope>
    <source>
        <strain evidence="3 4">5K138</strain>
    </source>
</reference>
<dbReference type="InterPro" id="IPR017969">
    <property type="entry name" value="Heavy-metal-associated_CS"/>
</dbReference>
<dbReference type="InterPro" id="IPR006121">
    <property type="entry name" value="HMA_dom"/>
</dbReference>
<dbReference type="GO" id="GO:0005507">
    <property type="term" value="F:copper ion binding"/>
    <property type="evidence" value="ECO:0007669"/>
    <property type="project" value="InterPro"/>
</dbReference>
<keyword evidence="1" id="KW-0479">Metal-binding</keyword>
<dbReference type="RefSeq" id="WP_131893095.1">
    <property type="nucleotide sequence ID" value="NZ_SMKZ01000008.1"/>
</dbReference>
<proteinExistence type="predicted"/>
<dbReference type="Gene3D" id="3.30.70.100">
    <property type="match status" value="1"/>
</dbReference>
<dbReference type="InterPro" id="IPR036163">
    <property type="entry name" value="HMA_dom_sf"/>
</dbReference>
<name>A0A4R5DG65_9ACTN</name>
<comment type="caution">
    <text evidence="3">The sequence shown here is derived from an EMBL/GenBank/DDBJ whole genome shotgun (WGS) entry which is preliminary data.</text>
</comment>
<dbReference type="Pfam" id="PF00403">
    <property type="entry name" value="HMA"/>
    <property type="match status" value="1"/>
</dbReference>
<dbReference type="AlphaFoldDB" id="A0A4R5DG65"/>
<keyword evidence="4" id="KW-1185">Reference proteome</keyword>
<evidence type="ECO:0000259" key="2">
    <source>
        <dbReference type="PROSITE" id="PS50846"/>
    </source>
</evidence>
<protein>
    <submittedName>
        <fullName evidence="3">Copper chaperone</fullName>
    </submittedName>
</protein>
<dbReference type="OrthoDB" id="9813965at2"/>
<dbReference type="GO" id="GO:0006825">
    <property type="term" value="P:copper ion transport"/>
    <property type="evidence" value="ECO:0007669"/>
    <property type="project" value="InterPro"/>
</dbReference>
<organism evidence="3 4">
    <name type="scientific">Jiangella asiatica</name>
    <dbReference type="NCBI Taxonomy" id="2530372"/>
    <lineage>
        <taxon>Bacteria</taxon>
        <taxon>Bacillati</taxon>
        <taxon>Actinomycetota</taxon>
        <taxon>Actinomycetes</taxon>
        <taxon>Jiangellales</taxon>
        <taxon>Jiangellaceae</taxon>
        <taxon>Jiangella</taxon>
    </lineage>
</organism>
<accession>A0A4R5DG65</accession>
<dbReference type="EMBL" id="SMKZ01000008">
    <property type="protein sequence ID" value="TDE12187.1"/>
    <property type="molecule type" value="Genomic_DNA"/>
</dbReference>
<dbReference type="InterPro" id="IPR000428">
    <property type="entry name" value="Cu-bd"/>
</dbReference>
<dbReference type="CDD" id="cd00371">
    <property type="entry name" value="HMA"/>
    <property type="match status" value="1"/>
</dbReference>
<gene>
    <name evidence="3" type="ORF">E1269_07800</name>
</gene>
<dbReference type="Proteomes" id="UP000294739">
    <property type="component" value="Unassembled WGS sequence"/>
</dbReference>
<dbReference type="PROSITE" id="PS50846">
    <property type="entry name" value="HMA_2"/>
    <property type="match status" value="1"/>
</dbReference>
<evidence type="ECO:0000256" key="1">
    <source>
        <dbReference type="ARBA" id="ARBA00022723"/>
    </source>
</evidence>
<dbReference type="SUPFAM" id="SSF55008">
    <property type="entry name" value="HMA, heavy metal-associated domain"/>
    <property type="match status" value="1"/>
</dbReference>
<feature type="domain" description="HMA" evidence="2">
    <location>
        <begin position="2"/>
        <end position="67"/>
    </location>
</feature>
<dbReference type="PROSITE" id="PS01047">
    <property type="entry name" value="HMA_1"/>
    <property type="match status" value="1"/>
</dbReference>
<evidence type="ECO:0000313" key="3">
    <source>
        <dbReference type="EMBL" id="TDE12187.1"/>
    </source>
</evidence>